<dbReference type="Gene3D" id="3.30.200.20">
    <property type="entry name" value="Phosphorylase Kinase, domain 1"/>
    <property type="match status" value="1"/>
</dbReference>
<dbReference type="AlphaFoldDB" id="A0A165I669"/>
<evidence type="ECO:0000313" key="1">
    <source>
        <dbReference type="EMBL" id="KZV92956.1"/>
    </source>
</evidence>
<sequence length="139" mass="15872">MDQLFPDWKALDITHRVAVNPSVQPRFGGHSDVYCGTMDQVNDRLPSTVAVAVKIHRYSRDEVSRNMSISIRVVDEVSIWRSLEHPNIVPFYGSFCPATSFRQRCLLLFLCGVAAEHCWTTCEKRARGIHGDRQILLRT</sequence>
<dbReference type="Proteomes" id="UP000077266">
    <property type="component" value="Unassembled WGS sequence"/>
</dbReference>
<dbReference type="OrthoDB" id="1924919at2759"/>
<proteinExistence type="predicted"/>
<dbReference type="EMBL" id="KV425998">
    <property type="protein sequence ID" value="KZV92956.1"/>
    <property type="molecule type" value="Genomic_DNA"/>
</dbReference>
<dbReference type="SUPFAM" id="SSF56112">
    <property type="entry name" value="Protein kinase-like (PK-like)"/>
    <property type="match status" value="1"/>
</dbReference>
<evidence type="ECO:0008006" key="3">
    <source>
        <dbReference type="Google" id="ProtNLM"/>
    </source>
</evidence>
<dbReference type="InterPro" id="IPR011009">
    <property type="entry name" value="Kinase-like_dom_sf"/>
</dbReference>
<gene>
    <name evidence="1" type="ORF">EXIGLDRAFT_58004</name>
</gene>
<dbReference type="InParanoid" id="A0A165I669"/>
<protein>
    <recommendedName>
        <fullName evidence="3">Protein kinase domain-containing protein</fullName>
    </recommendedName>
</protein>
<name>A0A165I669_EXIGL</name>
<organism evidence="1 2">
    <name type="scientific">Exidia glandulosa HHB12029</name>
    <dbReference type="NCBI Taxonomy" id="1314781"/>
    <lineage>
        <taxon>Eukaryota</taxon>
        <taxon>Fungi</taxon>
        <taxon>Dikarya</taxon>
        <taxon>Basidiomycota</taxon>
        <taxon>Agaricomycotina</taxon>
        <taxon>Agaricomycetes</taxon>
        <taxon>Auriculariales</taxon>
        <taxon>Exidiaceae</taxon>
        <taxon>Exidia</taxon>
    </lineage>
</organism>
<evidence type="ECO:0000313" key="2">
    <source>
        <dbReference type="Proteomes" id="UP000077266"/>
    </source>
</evidence>
<reference evidence="1 2" key="1">
    <citation type="journal article" date="2016" name="Mol. Biol. Evol.">
        <title>Comparative Genomics of Early-Diverging Mushroom-Forming Fungi Provides Insights into the Origins of Lignocellulose Decay Capabilities.</title>
        <authorList>
            <person name="Nagy L.G."/>
            <person name="Riley R."/>
            <person name="Tritt A."/>
            <person name="Adam C."/>
            <person name="Daum C."/>
            <person name="Floudas D."/>
            <person name="Sun H."/>
            <person name="Yadav J.S."/>
            <person name="Pangilinan J."/>
            <person name="Larsson K.H."/>
            <person name="Matsuura K."/>
            <person name="Barry K."/>
            <person name="Labutti K."/>
            <person name="Kuo R."/>
            <person name="Ohm R.A."/>
            <person name="Bhattacharya S.S."/>
            <person name="Shirouzu T."/>
            <person name="Yoshinaga Y."/>
            <person name="Martin F.M."/>
            <person name="Grigoriev I.V."/>
            <person name="Hibbett D.S."/>
        </authorList>
    </citation>
    <scope>NUCLEOTIDE SEQUENCE [LARGE SCALE GENOMIC DNA]</scope>
    <source>
        <strain evidence="1 2">HHB12029</strain>
    </source>
</reference>
<accession>A0A165I669</accession>
<keyword evidence="2" id="KW-1185">Reference proteome</keyword>